<gene>
    <name evidence="2" type="ORF">GCM10011391_13640</name>
</gene>
<reference evidence="2" key="2">
    <citation type="submission" date="2020-09" db="EMBL/GenBank/DDBJ databases">
        <authorList>
            <person name="Sun Q."/>
            <person name="Zhou Y."/>
        </authorList>
    </citation>
    <scope>NUCLEOTIDE SEQUENCE</scope>
    <source>
        <strain evidence="2">CGMCC 1.15371</strain>
    </source>
</reference>
<dbReference type="PROSITE" id="PS50965">
    <property type="entry name" value="NERD"/>
    <property type="match status" value="1"/>
</dbReference>
<dbReference type="Proteomes" id="UP000628775">
    <property type="component" value="Unassembled WGS sequence"/>
</dbReference>
<dbReference type="Pfam" id="PF08378">
    <property type="entry name" value="NERD"/>
    <property type="match status" value="1"/>
</dbReference>
<dbReference type="InterPro" id="IPR011528">
    <property type="entry name" value="NERD"/>
</dbReference>
<evidence type="ECO:0000313" key="3">
    <source>
        <dbReference type="Proteomes" id="UP000628775"/>
    </source>
</evidence>
<protein>
    <recommendedName>
        <fullName evidence="1">NERD domain-containing protein</fullName>
    </recommendedName>
</protein>
<dbReference type="RefSeq" id="WP_188691145.1">
    <property type="nucleotide sequence ID" value="NZ_BMIR01000005.1"/>
</dbReference>
<reference evidence="2" key="1">
    <citation type="journal article" date="2014" name="Int. J. Syst. Evol. Microbiol.">
        <title>Complete genome sequence of Corynebacterium casei LMG S-19264T (=DSM 44701T), isolated from a smear-ripened cheese.</title>
        <authorList>
            <consortium name="US DOE Joint Genome Institute (JGI-PGF)"/>
            <person name="Walter F."/>
            <person name="Albersmeier A."/>
            <person name="Kalinowski J."/>
            <person name="Ruckert C."/>
        </authorList>
    </citation>
    <scope>NUCLEOTIDE SEQUENCE</scope>
    <source>
        <strain evidence="2">CGMCC 1.15371</strain>
    </source>
</reference>
<feature type="domain" description="NERD" evidence="1">
    <location>
        <begin position="41"/>
        <end position="156"/>
    </location>
</feature>
<comment type="caution">
    <text evidence="2">The sequence shown here is derived from an EMBL/GenBank/DDBJ whole genome shotgun (WGS) entry which is preliminary data.</text>
</comment>
<organism evidence="2 3">
    <name type="scientific">Pullulanibacillus camelliae</name>
    <dbReference type="NCBI Taxonomy" id="1707096"/>
    <lineage>
        <taxon>Bacteria</taxon>
        <taxon>Bacillati</taxon>
        <taxon>Bacillota</taxon>
        <taxon>Bacilli</taxon>
        <taxon>Bacillales</taxon>
        <taxon>Sporolactobacillaceae</taxon>
        <taxon>Pullulanibacillus</taxon>
    </lineage>
</organism>
<evidence type="ECO:0000259" key="1">
    <source>
        <dbReference type="PROSITE" id="PS50965"/>
    </source>
</evidence>
<proteinExistence type="predicted"/>
<dbReference type="AlphaFoldDB" id="A0A8J2VLB9"/>
<dbReference type="EMBL" id="BMIR01000005">
    <property type="protein sequence ID" value="GGE36104.1"/>
    <property type="molecule type" value="Genomic_DNA"/>
</dbReference>
<sequence>MIKKQRFKSQKVQALDALLRCLPENHRKRFLIQSDYSKYWKGLQGERSIDYELADLPTDGYDIYRDVRLVSDSYTFQIDLLILTPYFLLIIESKNLNGIVHIDKTNQFFQIIEGKETKISSPLHQVHRQVFRLQKWILSHGIPHIPIKWFIAFTNPTMTIRNESNDYEIVHNILHAESLTDTIRSLASTFQKKSLSKNELNKMHQFILSEHKPPTTDILNDYNISIQDFEKGVRCPKCKKSLMRISRLIWYCDHCGHKSKNAHVQKINDYFSIVNSQISIQDGGEWLNISSRHVIRKLFYSMKLVAKGNTRNRVYVPPASMNVK</sequence>
<keyword evidence="3" id="KW-1185">Reference proteome</keyword>
<accession>A0A8J2VLB9</accession>
<name>A0A8J2VLB9_9BACL</name>
<evidence type="ECO:0000313" key="2">
    <source>
        <dbReference type="EMBL" id="GGE36104.1"/>
    </source>
</evidence>